<evidence type="ECO:0000313" key="2">
    <source>
        <dbReference type="Proteomes" id="UP001066276"/>
    </source>
</evidence>
<protein>
    <submittedName>
        <fullName evidence="1">Uncharacterized protein</fullName>
    </submittedName>
</protein>
<dbReference type="EMBL" id="JANPWB010000013">
    <property type="protein sequence ID" value="KAJ1105543.1"/>
    <property type="molecule type" value="Genomic_DNA"/>
</dbReference>
<organism evidence="1 2">
    <name type="scientific">Pleurodeles waltl</name>
    <name type="common">Iberian ribbed newt</name>
    <dbReference type="NCBI Taxonomy" id="8319"/>
    <lineage>
        <taxon>Eukaryota</taxon>
        <taxon>Metazoa</taxon>
        <taxon>Chordata</taxon>
        <taxon>Craniata</taxon>
        <taxon>Vertebrata</taxon>
        <taxon>Euteleostomi</taxon>
        <taxon>Amphibia</taxon>
        <taxon>Batrachia</taxon>
        <taxon>Caudata</taxon>
        <taxon>Salamandroidea</taxon>
        <taxon>Salamandridae</taxon>
        <taxon>Pleurodelinae</taxon>
        <taxon>Pleurodeles</taxon>
    </lineage>
</organism>
<sequence>MAEVFARHMKTFYNTKLEISEEDLLAFICDYPVPCLRLELAEELDVHVLVEEVALAVGQIQVGKAPSRNGFTIALFRRLNRRIEALVHVPHIEAFERVELQT</sequence>
<reference evidence="1" key="1">
    <citation type="journal article" date="2022" name="bioRxiv">
        <title>Sequencing and chromosome-scale assembly of the giantPleurodeles waltlgenome.</title>
        <authorList>
            <person name="Brown T."/>
            <person name="Elewa A."/>
            <person name="Iarovenko S."/>
            <person name="Subramanian E."/>
            <person name="Araus A.J."/>
            <person name="Petzold A."/>
            <person name="Susuki M."/>
            <person name="Suzuki K.-i.T."/>
            <person name="Hayashi T."/>
            <person name="Toyoda A."/>
            <person name="Oliveira C."/>
            <person name="Osipova E."/>
            <person name="Leigh N.D."/>
            <person name="Simon A."/>
            <person name="Yun M.H."/>
        </authorList>
    </citation>
    <scope>NUCLEOTIDE SEQUENCE</scope>
    <source>
        <strain evidence="1">20211129_DDA</strain>
        <tissue evidence="1">Liver</tissue>
    </source>
</reference>
<dbReference type="Proteomes" id="UP001066276">
    <property type="component" value="Chromosome 9"/>
</dbReference>
<keyword evidence="2" id="KW-1185">Reference proteome</keyword>
<accession>A0AAV7MU90</accession>
<proteinExistence type="predicted"/>
<comment type="caution">
    <text evidence="1">The sequence shown here is derived from an EMBL/GenBank/DDBJ whole genome shotgun (WGS) entry which is preliminary data.</text>
</comment>
<dbReference type="AlphaFoldDB" id="A0AAV7MU90"/>
<name>A0AAV7MU90_PLEWA</name>
<gene>
    <name evidence="1" type="ORF">NDU88_002948</name>
</gene>
<evidence type="ECO:0000313" key="1">
    <source>
        <dbReference type="EMBL" id="KAJ1105543.1"/>
    </source>
</evidence>